<reference evidence="7" key="1">
    <citation type="journal article" date="2009" name="Genome Res.">
        <title>Comparative genomic analyses of the human fungal pathogens Coccidioides and their relatives.</title>
        <authorList>
            <person name="Sharpton T.J."/>
            <person name="Stajich J.E."/>
            <person name="Rounsley S.D."/>
            <person name="Gardner M.J."/>
            <person name="Wortman J.R."/>
            <person name="Jordar V.S."/>
            <person name="Maiti R."/>
            <person name="Kodira C.D."/>
            <person name="Neafsey D.E."/>
            <person name="Zeng Q."/>
            <person name="Hung C.-Y."/>
            <person name="McMahan C."/>
            <person name="Muszewska A."/>
            <person name="Grynberg M."/>
            <person name="Mandel M.A."/>
            <person name="Kellner E.M."/>
            <person name="Barker B.M."/>
            <person name="Galgiani J.N."/>
            <person name="Orbach M.J."/>
            <person name="Kirkland T.N."/>
            <person name="Cole G.T."/>
            <person name="Henn M.R."/>
            <person name="Birren B.W."/>
            <person name="Taylor J.W."/>
        </authorList>
    </citation>
    <scope>NUCLEOTIDE SEQUENCE [LARGE SCALE GENOMIC DNA]</scope>
    <source>
        <strain evidence="7">RS</strain>
    </source>
</reference>
<dbReference type="PANTHER" id="PTHR22812">
    <property type="entry name" value="CHROMOBOX PROTEIN"/>
    <property type="match status" value="1"/>
</dbReference>
<dbReference type="InterPro" id="IPR016197">
    <property type="entry name" value="Chromo-like_dom_sf"/>
</dbReference>
<dbReference type="InterPro" id="IPR051219">
    <property type="entry name" value="Heterochromatin_chromo-domain"/>
</dbReference>
<dbReference type="SUPFAM" id="SSF54160">
    <property type="entry name" value="Chromo domain-like"/>
    <property type="match status" value="1"/>
</dbReference>
<dbReference type="InterPro" id="IPR023780">
    <property type="entry name" value="Chromo_domain"/>
</dbReference>
<comment type="subcellular location">
    <subcellularLocation>
        <location evidence="1">Nucleus</location>
    </subcellularLocation>
</comment>
<dbReference type="Gene3D" id="2.40.50.40">
    <property type="match status" value="1"/>
</dbReference>
<evidence type="ECO:0000259" key="5">
    <source>
        <dbReference type="PROSITE" id="PS50013"/>
    </source>
</evidence>
<dbReference type="InParanoid" id="A0A0D8JS19"/>
<feature type="domain" description="Chromo" evidence="5">
    <location>
        <begin position="19"/>
        <end position="78"/>
    </location>
</feature>
<dbReference type="EMBL" id="GG704911">
    <property type="protein sequence ID" value="KJF59924.1"/>
    <property type="molecule type" value="Genomic_DNA"/>
</dbReference>
<gene>
    <name evidence="6" type="ORF">CIMG_12588</name>
</gene>
<evidence type="ECO:0000313" key="6">
    <source>
        <dbReference type="EMBL" id="KJF59924.1"/>
    </source>
</evidence>
<dbReference type="Proteomes" id="UP000001261">
    <property type="component" value="Unassembled WGS sequence"/>
</dbReference>
<accession>A0A0D8JS19</accession>
<evidence type="ECO:0000256" key="2">
    <source>
        <dbReference type="ARBA" id="ARBA00011353"/>
    </source>
</evidence>
<protein>
    <recommendedName>
        <fullName evidence="5">Chromo domain-containing protein</fullName>
    </recommendedName>
</protein>
<keyword evidence="3" id="KW-0539">Nucleus</keyword>
<feature type="coiled-coil region" evidence="4">
    <location>
        <begin position="49"/>
        <end position="76"/>
    </location>
</feature>
<dbReference type="RefSeq" id="XP_004445544.1">
    <property type="nucleotide sequence ID" value="XM_004445487.1"/>
</dbReference>
<dbReference type="CDD" id="cd00024">
    <property type="entry name" value="CD_CSD"/>
    <property type="match status" value="1"/>
</dbReference>
<evidence type="ECO:0000256" key="3">
    <source>
        <dbReference type="ARBA" id="ARBA00023242"/>
    </source>
</evidence>
<dbReference type="SMART" id="SM00298">
    <property type="entry name" value="CHROMO"/>
    <property type="match status" value="1"/>
</dbReference>
<dbReference type="GO" id="GO:0006338">
    <property type="term" value="P:chromatin remodeling"/>
    <property type="evidence" value="ECO:0007669"/>
    <property type="project" value="UniProtKB-ARBA"/>
</dbReference>
<dbReference type="KEGG" id="cim:CIMG_12588"/>
<dbReference type="GeneID" id="24164215"/>
<evidence type="ECO:0000313" key="7">
    <source>
        <dbReference type="Proteomes" id="UP000001261"/>
    </source>
</evidence>
<dbReference type="GO" id="GO:0005634">
    <property type="term" value="C:nucleus"/>
    <property type="evidence" value="ECO:0007669"/>
    <property type="project" value="UniProtKB-SubCell"/>
</dbReference>
<dbReference type="VEuPathDB" id="FungiDB:CIMG_12588"/>
<sequence>MGEASMHSLTILVDDHHEWKVDKILDNKIHYYKRCYLVKWKGFSIGESMWESEKNLENAQETLKNYLKKRYNYRKQEGMPQECLRCGYNSSKLAIDEQDSGVTDMFNIMINKTTTKDTVTEKDITDEEL</sequence>
<proteinExistence type="predicted"/>
<dbReference type="PROSITE" id="PS50013">
    <property type="entry name" value="CHROMO_2"/>
    <property type="match status" value="1"/>
</dbReference>
<dbReference type="InterPro" id="IPR000953">
    <property type="entry name" value="Chromo/chromo_shadow_dom"/>
</dbReference>
<name>A0A0D8JS19_COCIM</name>
<evidence type="ECO:0000256" key="4">
    <source>
        <dbReference type="SAM" id="Coils"/>
    </source>
</evidence>
<comment type="subunit">
    <text evidence="2">Component of the NuA4 histone acetyltransferase complex.</text>
</comment>
<reference evidence="7" key="2">
    <citation type="journal article" date="2010" name="Genome Res.">
        <title>Population genomic sequencing of Coccidioides fungi reveals recent hybridization and transposon control.</title>
        <authorList>
            <person name="Neafsey D.E."/>
            <person name="Barker B.M."/>
            <person name="Sharpton T.J."/>
            <person name="Stajich J.E."/>
            <person name="Park D.J."/>
            <person name="Whiston E."/>
            <person name="Hung C.-Y."/>
            <person name="McMahan C."/>
            <person name="White J."/>
            <person name="Sykes S."/>
            <person name="Heiman D."/>
            <person name="Young S."/>
            <person name="Zeng Q."/>
            <person name="Abouelleil A."/>
            <person name="Aftuck L."/>
            <person name="Bessette D."/>
            <person name="Brown A."/>
            <person name="FitzGerald M."/>
            <person name="Lui A."/>
            <person name="Macdonald J.P."/>
            <person name="Priest M."/>
            <person name="Orbach M.J."/>
            <person name="Galgiani J.N."/>
            <person name="Kirkland T.N."/>
            <person name="Cole G.T."/>
            <person name="Birren B.W."/>
            <person name="Henn M.R."/>
            <person name="Taylor J.W."/>
            <person name="Rounsley S.D."/>
        </authorList>
    </citation>
    <scope>GENOME REANNOTATION</scope>
    <source>
        <strain evidence="7">RS</strain>
    </source>
</reference>
<keyword evidence="7" id="KW-1185">Reference proteome</keyword>
<dbReference type="Pfam" id="PF00385">
    <property type="entry name" value="Chromo"/>
    <property type="match status" value="1"/>
</dbReference>
<organism evidence="6 7">
    <name type="scientific">Coccidioides immitis (strain RS)</name>
    <name type="common">Valley fever fungus</name>
    <dbReference type="NCBI Taxonomy" id="246410"/>
    <lineage>
        <taxon>Eukaryota</taxon>
        <taxon>Fungi</taxon>
        <taxon>Dikarya</taxon>
        <taxon>Ascomycota</taxon>
        <taxon>Pezizomycotina</taxon>
        <taxon>Eurotiomycetes</taxon>
        <taxon>Eurotiomycetidae</taxon>
        <taxon>Onygenales</taxon>
        <taxon>Onygenaceae</taxon>
        <taxon>Coccidioides</taxon>
    </lineage>
</organism>
<evidence type="ECO:0000256" key="1">
    <source>
        <dbReference type="ARBA" id="ARBA00004123"/>
    </source>
</evidence>
<keyword evidence="4" id="KW-0175">Coiled coil</keyword>
<dbReference type="AlphaFoldDB" id="A0A0D8JS19"/>
<dbReference type="OrthoDB" id="4177918at2759"/>